<reference evidence="2 3" key="1">
    <citation type="submission" date="2024-03" db="EMBL/GenBank/DDBJ databases">
        <title>Draft genome sequence of Pseudonocardia nematodicida JCM 31783.</title>
        <authorList>
            <person name="Butdee W."/>
            <person name="Duangmal K."/>
        </authorList>
    </citation>
    <scope>NUCLEOTIDE SEQUENCE [LARGE SCALE GENOMIC DNA]</scope>
    <source>
        <strain evidence="2 3">JCM 31783</strain>
    </source>
</reference>
<dbReference type="Pfam" id="PF11907">
    <property type="entry name" value="DUF3427"/>
    <property type="match status" value="1"/>
</dbReference>
<protein>
    <submittedName>
        <fullName evidence="2">DUF3427 domain-containing protein</fullName>
    </submittedName>
</protein>
<evidence type="ECO:0000313" key="2">
    <source>
        <dbReference type="EMBL" id="MEQ3553881.1"/>
    </source>
</evidence>
<accession>A0ABV1KI92</accession>
<keyword evidence="3" id="KW-1185">Reference proteome</keyword>
<feature type="domain" description="DUF3427" evidence="1">
    <location>
        <begin position="1"/>
        <end position="91"/>
    </location>
</feature>
<evidence type="ECO:0000313" key="3">
    <source>
        <dbReference type="Proteomes" id="UP001494902"/>
    </source>
</evidence>
<dbReference type="EMBL" id="JBEDNQ010000012">
    <property type="protein sequence ID" value="MEQ3553881.1"/>
    <property type="molecule type" value="Genomic_DNA"/>
</dbReference>
<organism evidence="2 3">
    <name type="scientific">Pseudonocardia nematodicida</name>
    <dbReference type="NCBI Taxonomy" id="1206997"/>
    <lineage>
        <taxon>Bacteria</taxon>
        <taxon>Bacillati</taxon>
        <taxon>Actinomycetota</taxon>
        <taxon>Actinomycetes</taxon>
        <taxon>Pseudonocardiales</taxon>
        <taxon>Pseudonocardiaceae</taxon>
        <taxon>Pseudonocardia</taxon>
    </lineage>
</organism>
<comment type="caution">
    <text evidence="2">The sequence shown here is derived from an EMBL/GenBank/DDBJ whole genome shotgun (WGS) entry which is preliminary data.</text>
</comment>
<name>A0ABV1KI92_9PSEU</name>
<dbReference type="RefSeq" id="WP_349301115.1">
    <property type="nucleotide sequence ID" value="NZ_JBEDNQ010000012.1"/>
</dbReference>
<evidence type="ECO:0000259" key="1">
    <source>
        <dbReference type="Pfam" id="PF11907"/>
    </source>
</evidence>
<dbReference type="InterPro" id="IPR021835">
    <property type="entry name" value="DUF3427"/>
</dbReference>
<gene>
    <name evidence="2" type="ORF">WIS52_25685</name>
</gene>
<dbReference type="Proteomes" id="UP001494902">
    <property type="component" value="Unassembled WGS sequence"/>
</dbReference>
<proteinExistence type="predicted"/>
<sequence>MYRDFALQHALFHWESQNATSPESGTGRRYLTHRDQGSHVVLFVRAAPKDDIGDGAPFLCLGACDYVSHEGSKPIAITWKLRRAMPGETFRAASVVAS</sequence>